<accession>A0A6M4JHZ7</accession>
<protein>
    <submittedName>
        <fullName evidence="2">Acyl carrier protein</fullName>
    </submittedName>
</protein>
<dbReference type="AlphaFoldDB" id="A0A6M4JHZ7"/>
<dbReference type="InterPro" id="IPR009081">
    <property type="entry name" value="PP-bd_ACP"/>
</dbReference>
<reference evidence="2 3" key="1">
    <citation type="submission" date="2020-05" db="EMBL/GenBank/DDBJ databases">
        <title>Novel Mycoplasma species detected in Mirounga angustirostris (northern elephant seal) from the USA.</title>
        <authorList>
            <person name="Volokhov D.V."/>
        </authorList>
    </citation>
    <scope>NUCLEOTIDE SEQUENCE [LARGE SCALE GENOMIC DNA]</scope>
    <source>
        <strain evidence="2 3">Mirounga ES2806-NAS</strain>
    </source>
</reference>
<dbReference type="RefSeq" id="WP_171112741.1">
    <property type="nucleotide sequence ID" value="NZ_CP053097.1"/>
</dbReference>
<sequence>MQNNIEQIVFQTLQNYTKTKITLNSEIKDLKIDSLDLAQIIIDLETTFKITVPDQELLTISKVSDIIEIIKKY</sequence>
<name>A0A6M4JHZ7_9MOLU</name>
<evidence type="ECO:0000313" key="2">
    <source>
        <dbReference type="EMBL" id="QJR44061.1"/>
    </source>
</evidence>
<dbReference type="InterPro" id="IPR036736">
    <property type="entry name" value="ACP-like_sf"/>
</dbReference>
<dbReference type="EMBL" id="CP053097">
    <property type="protein sequence ID" value="QJR44061.1"/>
    <property type="molecule type" value="Genomic_DNA"/>
</dbReference>
<dbReference type="KEGG" id="mmio:HLA92_01240"/>
<dbReference type="SUPFAM" id="SSF47336">
    <property type="entry name" value="ACP-like"/>
    <property type="match status" value="1"/>
</dbReference>
<evidence type="ECO:0000313" key="3">
    <source>
        <dbReference type="Proteomes" id="UP000502118"/>
    </source>
</evidence>
<dbReference type="Proteomes" id="UP000502118">
    <property type="component" value="Chromosome"/>
</dbReference>
<keyword evidence="3" id="KW-1185">Reference proteome</keyword>
<organism evidence="2 3">
    <name type="scientific">Mycoplasma miroungirhinis</name>
    <dbReference type="NCBI Taxonomy" id="754516"/>
    <lineage>
        <taxon>Bacteria</taxon>
        <taxon>Bacillati</taxon>
        <taxon>Mycoplasmatota</taxon>
        <taxon>Mollicutes</taxon>
        <taxon>Mycoplasmataceae</taxon>
        <taxon>Mycoplasma</taxon>
    </lineage>
</organism>
<gene>
    <name evidence="2" type="ORF">HLA92_01240</name>
</gene>
<dbReference type="PROSITE" id="PS50075">
    <property type="entry name" value="CARRIER"/>
    <property type="match status" value="1"/>
</dbReference>
<dbReference type="Pfam" id="PF00550">
    <property type="entry name" value="PP-binding"/>
    <property type="match status" value="1"/>
</dbReference>
<dbReference type="Gene3D" id="1.10.1200.10">
    <property type="entry name" value="ACP-like"/>
    <property type="match status" value="1"/>
</dbReference>
<feature type="domain" description="Carrier" evidence="1">
    <location>
        <begin position="1"/>
        <end position="73"/>
    </location>
</feature>
<proteinExistence type="predicted"/>
<evidence type="ECO:0000259" key="1">
    <source>
        <dbReference type="PROSITE" id="PS50075"/>
    </source>
</evidence>